<protein>
    <submittedName>
        <fullName evidence="2">Uncharacterized protein</fullName>
    </submittedName>
</protein>
<keyword evidence="3" id="KW-1185">Reference proteome</keyword>
<gene>
    <name evidence="2" type="ORF">LTRI10_LOCUS51080</name>
</gene>
<reference evidence="2 3" key="1">
    <citation type="submission" date="2024-04" db="EMBL/GenBank/DDBJ databases">
        <authorList>
            <person name="Fracassetti M."/>
        </authorList>
    </citation>
    <scope>NUCLEOTIDE SEQUENCE [LARGE SCALE GENOMIC DNA]</scope>
</reference>
<organism evidence="2 3">
    <name type="scientific">Linum trigynum</name>
    <dbReference type="NCBI Taxonomy" id="586398"/>
    <lineage>
        <taxon>Eukaryota</taxon>
        <taxon>Viridiplantae</taxon>
        <taxon>Streptophyta</taxon>
        <taxon>Embryophyta</taxon>
        <taxon>Tracheophyta</taxon>
        <taxon>Spermatophyta</taxon>
        <taxon>Magnoliopsida</taxon>
        <taxon>eudicotyledons</taxon>
        <taxon>Gunneridae</taxon>
        <taxon>Pentapetalae</taxon>
        <taxon>rosids</taxon>
        <taxon>fabids</taxon>
        <taxon>Malpighiales</taxon>
        <taxon>Linaceae</taxon>
        <taxon>Linum</taxon>
    </lineage>
</organism>
<proteinExistence type="predicted"/>
<evidence type="ECO:0000313" key="3">
    <source>
        <dbReference type="Proteomes" id="UP001497516"/>
    </source>
</evidence>
<keyword evidence="1" id="KW-0472">Membrane</keyword>
<dbReference type="EMBL" id="OZ034822">
    <property type="protein sequence ID" value="CAL1411741.1"/>
    <property type="molecule type" value="Genomic_DNA"/>
</dbReference>
<evidence type="ECO:0000256" key="1">
    <source>
        <dbReference type="SAM" id="Phobius"/>
    </source>
</evidence>
<dbReference type="AlphaFoldDB" id="A0AAV2GLT5"/>
<name>A0AAV2GLT5_9ROSI</name>
<evidence type="ECO:0000313" key="2">
    <source>
        <dbReference type="EMBL" id="CAL1411741.1"/>
    </source>
</evidence>
<keyword evidence="1" id="KW-1133">Transmembrane helix</keyword>
<accession>A0AAV2GLT5</accession>
<feature type="transmembrane region" description="Helical" evidence="1">
    <location>
        <begin position="52"/>
        <end position="79"/>
    </location>
</feature>
<sequence>MPIKSRLGGEKKTQGQTVAKFLVDVHFREPYSLAVKASNDKSKGIAIMKGQIMILEFIVVICVGFIKFTGFGQSLLLYVRVVQRSSSYGIKLMRNVVPIMKDIIEPRTRPIMHFGLFQMSIQDILT</sequence>
<keyword evidence="1" id="KW-0812">Transmembrane</keyword>
<dbReference type="Proteomes" id="UP001497516">
    <property type="component" value="Chromosome 9"/>
</dbReference>